<keyword evidence="1" id="KW-1133">Transmembrane helix</keyword>
<gene>
    <name evidence="2" type="ORF">SAMN04489806_1632</name>
</gene>
<evidence type="ECO:0000313" key="3">
    <source>
        <dbReference type="Proteomes" id="UP000199183"/>
    </source>
</evidence>
<dbReference type="AlphaFoldDB" id="A0A1H4LR13"/>
<keyword evidence="1" id="KW-0812">Transmembrane</keyword>
<keyword evidence="3" id="KW-1185">Reference proteome</keyword>
<evidence type="ECO:0000313" key="2">
    <source>
        <dbReference type="EMBL" id="SEB73219.1"/>
    </source>
</evidence>
<dbReference type="RefSeq" id="WP_176980775.1">
    <property type="nucleotide sequence ID" value="NZ_FNRY01000001.1"/>
</dbReference>
<feature type="transmembrane region" description="Helical" evidence="1">
    <location>
        <begin position="28"/>
        <end position="54"/>
    </location>
</feature>
<dbReference type="EMBL" id="FNRY01000001">
    <property type="protein sequence ID" value="SEB73219.1"/>
    <property type="molecule type" value="Genomic_DNA"/>
</dbReference>
<name>A0A1H4LR13_9MICO</name>
<evidence type="ECO:0000256" key="1">
    <source>
        <dbReference type="SAM" id="Phobius"/>
    </source>
</evidence>
<sequence length="55" mass="5846">MSVTFGETFVPSRRSRFSEVREAARDRILLGIATGVGIACTPLIIGGAIAAAYYL</sequence>
<dbReference type="Proteomes" id="UP000199183">
    <property type="component" value="Unassembled WGS sequence"/>
</dbReference>
<keyword evidence="1" id="KW-0472">Membrane</keyword>
<proteinExistence type="predicted"/>
<accession>A0A1H4LR13</accession>
<protein>
    <submittedName>
        <fullName evidence="2">Uncharacterized protein</fullName>
    </submittedName>
</protein>
<organism evidence="2 3">
    <name type="scientific">Paramicrobacterium humi</name>
    <dbReference type="NCBI Taxonomy" id="640635"/>
    <lineage>
        <taxon>Bacteria</taxon>
        <taxon>Bacillati</taxon>
        <taxon>Actinomycetota</taxon>
        <taxon>Actinomycetes</taxon>
        <taxon>Micrococcales</taxon>
        <taxon>Microbacteriaceae</taxon>
        <taxon>Paramicrobacterium</taxon>
    </lineage>
</organism>
<reference evidence="2 3" key="1">
    <citation type="submission" date="2016-10" db="EMBL/GenBank/DDBJ databases">
        <authorList>
            <person name="de Groot N.N."/>
        </authorList>
    </citation>
    <scope>NUCLEOTIDE SEQUENCE [LARGE SCALE GENOMIC DNA]</scope>
    <source>
        <strain evidence="2 3">DSM 21799</strain>
    </source>
</reference>